<dbReference type="Proteomes" id="UP000199603">
    <property type="component" value="Unassembled WGS sequence"/>
</dbReference>
<protein>
    <submittedName>
        <fullName evidence="3">Threonine/homoserine efflux transporter RhtA</fullName>
    </submittedName>
</protein>
<evidence type="ECO:0000313" key="4">
    <source>
        <dbReference type="Proteomes" id="UP000199603"/>
    </source>
</evidence>
<dbReference type="InterPro" id="IPR037185">
    <property type="entry name" value="EmrE-like"/>
</dbReference>
<dbReference type="AlphaFoldDB" id="A0A1G6UQH9"/>
<gene>
    <name evidence="3" type="ORF">SAMN04488509_102445</name>
</gene>
<dbReference type="EMBL" id="FNAG01000002">
    <property type="protein sequence ID" value="SDD43561.1"/>
    <property type="molecule type" value="Genomic_DNA"/>
</dbReference>
<feature type="transmembrane region" description="Helical" evidence="1">
    <location>
        <begin position="65"/>
        <end position="84"/>
    </location>
</feature>
<feature type="domain" description="EamA" evidence="2">
    <location>
        <begin position="10"/>
        <end position="138"/>
    </location>
</feature>
<dbReference type="PANTHER" id="PTHR22911">
    <property type="entry name" value="ACYL-MALONYL CONDENSING ENZYME-RELATED"/>
    <property type="match status" value="1"/>
</dbReference>
<organism evidence="3 4">
    <name type="scientific">Aquimonas voraii</name>
    <dbReference type="NCBI Taxonomy" id="265719"/>
    <lineage>
        <taxon>Bacteria</taxon>
        <taxon>Pseudomonadati</taxon>
        <taxon>Pseudomonadota</taxon>
        <taxon>Gammaproteobacteria</taxon>
        <taxon>Lysobacterales</taxon>
        <taxon>Lysobacteraceae</taxon>
        <taxon>Aquimonas</taxon>
    </lineage>
</organism>
<dbReference type="InterPro" id="IPR000620">
    <property type="entry name" value="EamA_dom"/>
</dbReference>
<dbReference type="Pfam" id="PF00892">
    <property type="entry name" value="EamA"/>
    <property type="match status" value="2"/>
</dbReference>
<feature type="transmembrane region" description="Helical" evidence="1">
    <location>
        <begin position="246"/>
        <end position="265"/>
    </location>
</feature>
<dbReference type="GO" id="GO:0016020">
    <property type="term" value="C:membrane"/>
    <property type="evidence" value="ECO:0007669"/>
    <property type="project" value="InterPro"/>
</dbReference>
<feature type="domain" description="EamA" evidence="2">
    <location>
        <begin position="151"/>
        <end position="286"/>
    </location>
</feature>
<feature type="transmembrane region" description="Helical" evidence="1">
    <location>
        <begin position="149"/>
        <end position="170"/>
    </location>
</feature>
<proteinExistence type="predicted"/>
<dbReference type="OrthoDB" id="5625838at2"/>
<accession>A0A1G6UQH9</accession>
<reference evidence="3 4" key="1">
    <citation type="submission" date="2016-10" db="EMBL/GenBank/DDBJ databases">
        <authorList>
            <person name="de Groot N.N."/>
        </authorList>
    </citation>
    <scope>NUCLEOTIDE SEQUENCE [LARGE SCALE GENOMIC DNA]</scope>
    <source>
        <strain evidence="3 4">DSM 16957</strain>
    </source>
</reference>
<sequence>MTPQRERSPVLAMLMGAVLISSTSAFVRVADVAPTVSAFYRMFFGGLMLLFLLRAVNAPWRPRTMLLLALSIPAAAFAADLMAWHRSIHLVGPGLATLIGNLQVFFMALAGVLFYRERLGPRFLLGVGLAFGGLWLLVGRSWAEVGAGFQWGVWLGVFTAFMYAIYMLSFRRIQQREPTASPMYLLCWCSLVCALMLGGAGMVEGHSFAIPNLKTWGALIGLALFGQVLGWLLISYALPRLDASMVGLLLLLQPLLAFGVDVALFDRATDGLDWAGLVLSALGIFIGSQRGRAAAPTQESA</sequence>
<dbReference type="PANTHER" id="PTHR22911:SF102">
    <property type="entry name" value="MEMBRANE PROTEIN"/>
    <property type="match status" value="1"/>
</dbReference>
<evidence type="ECO:0000313" key="3">
    <source>
        <dbReference type="EMBL" id="SDD43561.1"/>
    </source>
</evidence>
<keyword evidence="1" id="KW-1133">Transmembrane helix</keyword>
<name>A0A1G6UQH9_9GAMM</name>
<feature type="transmembrane region" description="Helical" evidence="1">
    <location>
        <begin position="35"/>
        <end position="53"/>
    </location>
</feature>
<dbReference type="SUPFAM" id="SSF103481">
    <property type="entry name" value="Multidrug resistance efflux transporter EmrE"/>
    <property type="match status" value="2"/>
</dbReference>
<feature type="transmembrane region" description="Helical" evidence="1">
    <location>
        <begin position="215"/>
        <end position="234"/>
    </location>
</feature>
<evidence type="ECO:0000259" key="2">
    <source>
        <dbReference type="Pfam" id="PF00892"/>
    </source>
</evidence>
<keyword evidence="4" id="KW-1185">Reference proteome</keyword>
<feature type="transmembrane region" description="Helical" evidence="1">
    <location>
        <begin position="122"/>
        <end position="143"/>
    </location>
</feature>
<feature type="transmembrane region" description="Helical" evidence="1">
    <location>
        <begin position="182"/>
        <end position="203"/>
    </location>
</feature>
<evidence type="ECO:0000256" key="1">
    <source>
        <dbReference type="SAM" id="Phobius"/>
    </source>
</evidence>
<keyword evidence="1" id="KW-0812">Transmembrane</keyword>
<keyword evidence="1" id="KW-0472">Membrane</keyword>
<dbReference type="STRING" id="265719.SAMN04488509_102445"/>
<feature type="transmembrane region" description="Helical" evidence="1">
    <location>
        <begin position="90"/>
        <end position="115"/>
    </location>
</feature>